<dbReference type="Gene3D" id="3.40.50.12500">
    <property type="match status" value="1"/>
</dbReference>
<dbReference type="GO" id="GO:0047661">
    <property type="term" value="F:amino-acid racemase activity"/>
    <property type="evidence" value="ECO:0007669"/>
    <property type="project" value="InterPro"/>
</dbReference>
<dbReference type="Pfam" id="PF01177">
    <property type="entry name" value="Asp_Glu_race"/>
    <property type="match status" value="1"/>
</dbReference>
<dbReference type="RefSeq" id="WP_183993184.1">
    <property type="nucleotide sequence ID" value="NZ_BMHW01000006.1"/>
</dbReference>
<evidence type="ECO:0000313" key="2">
    <source>
        <dbReference type="EMBL" id="MBB6163340.1"/>
    </source>
</evidence>
<proteinExistence type="inferred from homology"/>
<comment type="caution">
    <text evidence="2">The sequence shown here is derived from an EMBL/GenBank/DDBJ whole genome shotgun (WGS) entry which is preliminary data.</text>
</comment>
<protein>
    <submittedName>
        <fullName evidence="2">Maleate cis-trans isomerase</fullName>
    </submittedName>
</protein>
<gene>
    <name evidence="2" type="ORF">HNQ72_003180</name>
</gene>
<organism evidence="2 3">
    <name type="scientific">Rhizobium wenxiniae</name>
    <dbReference type="NCBI Taxonomy" id="1737357"/>
    <lineage>
        <taxon>Bacteria</taxon>
        <taxon>Pseudomonadati</taxon>
        <taxon>Pseudomonadota</taxon>
        <taxon>Alphaproteobacteria</taxon>
        <taxon>Hyphomicrobiales</taxon>
        <taxon>Rhizobiaceae</taxon>
        <taxon>Rhizobium/Agrobacterium group</taxon>
        <taxon>Rhizobium</taxon>
    </lineage>
</organism>
<dbReference type="InterPro" id="IPR015942">
    <property type="entry name" value="Asp/Glu/hydantoin_racemase"/>
</dbReference>
<evidence type="ECO:0000256" key="1">
    <source>
        <dbReference type="ARBA" id="ARBA00038414"/>
    </source>
</evidence>
<keyword evidence="3" id="KW-1185">Reference proteome</keyword>
<comment type="similarity">
    <text evidence="1">Belongs to the HyuE racemase family.</text>
</comment>
<accession>A0A7W9Y7E7</accession>
<name>A0A7W9Y7E7_9HYPH</name>
<dbReference type="AlphaFoldDB" id="A0A7W9Y7E7"/>
<dbReference type="Proteomes" id="UP000547879">
    <property type="component" value="Unassembled WGS sequence"/>
</dbReference>
<sequence>MTVTPRIFLFHATPVAMVPVTDAMRRLWPEAEAVNILDESLSLDRAREVGPLSPGLSERFVALGRQAVSGRADGILITCSAFGPAIRRLSSEIGIPVLMPNEAMFRAAITAGSNIGMVATFAPAVETMEDEFREFAAEVGSPAKLRTIIADGAIEKLRQGNVVDHDARVADAALVLADCDAIMLAHFSTARAAGPVGERVDCAVLTAPGSAVTRMKQLMHRQEH</sequence>
<evidence type="ECO:0000313" key="3">
    <source>
        <dbReference type="Proteomes" id="UP000547879"/>
    </source>
</evidence>
<dbReference type="EMBL" id="JACHEG010000003">
    <property type="protein sequence ID" value="MBB6163340.1"/>
    <property type="molecule type" value="Genomic_DNA"/>
</dbReference>
<dbReference type="InterPro" id="IPR053714">
    <property type="entry name" value="Iso_Racemase_Enz_sf"/>
</dbReference>
<reference evidence="2 3" key="1">
    <citation type="submission" date="2020-08" db="EMBL/GenBank/DDBJ databases">
        <title>Genomic Encyclopedia of Type Strains, Phase IV (KMG-IV): sequencing the most valuable type-strain genomes for metagenomic binning, comparative biology and taxonomic classification.</title>
        <authorList>
            <person name="Goeker M."/>
        </authorList>
    </citation>
    <scope>NUCLEOTIDE SEQUENCE [LARGE SCALE GENOMIC DNA]</scope>
    <source>
        <strain evidence="2 3">DSM 100734</strain>
    </source>
</reference>
<keyword evidence="2" id="KW-0413">Isomerase</keyword>